<feature type="region of interest" description="Disordered" evidence="1">
    <location>
        <begin position="51"/>
        <end position="71"/>
    </location>
</feature>
<evidence type="ECO:0000256" key="1">
    <source>
        <dbReference type="SAM" id="MobiDB-lite"/>
    </source>
</evidence>
<sequence length="71" mass="8262">MKIRKMTQTPAEVAEDENCKAAVEKQKEKIENQNVLIQYLAAMTDVYIPEETEEEEENYVQNIDENEGNLQ</sequence>
<proteinExistence type="predicted"/>
<protein>
    <submittedName>
        <fullName evidence="2">Uncharacterized protein</fullName>
    </submittedName>
</protein>
<accession>A0A8S5QGY1</accession>
<dbReference type="EMBL" id="BK015646">
    <property type="protein sequence ID" value="DAE17796.1"/>
    <property type="molecule type" value="Genomic_DNA"/>
</dbReference>
<name>A0A8S5QGY1_9CAUD</name>
<reference evidence="2" key="1">
    <citation type="journal article" date="2021" name="Proc. Natl. Acad. Sci. U.S.A.">
        <title>A Catalog of Tens of Thousands of Viruses from Human Metagenomes Reveals Hidden Associations with Chronic Diseases.</title>
        <authorList>
            <person name="Tisza M.J."/>
            <person name="Buck C.B."/>
        </authorList>
    </citation>
    <scope>NUCLEOTIDE SEQUENCE</scope>
    <source>
        <strain evidence="2">CtoOf8</strain>
    </source>
</reference>
<evidence type="ECO:0000313" key="2">
    <source>
        <dbReference type="EMBL" id="DAE17796.1"/>
    </source>
</evidence>
<organism evidence="2">
    <name type="scientific">Siphoviridae sp. ctoOf8</name>
    <dbReference type="NCBI Taxonomy" id="2825668"/>
    <lineage>
        <taxon>Viruses</taxon>
        <taxon>Duplodnaviria</taxon>
        <taxon>Heunggongvirae</taxon>
        <taxon>Uroviricota</taxon>
        <taxon>Caudoviricetes</taxon>
    </lineage>
</organism>